<dbReference type="GO" id="GO:0000976">
    <property type="term" value="F:transcription cis-regulatory region binding"/>
    <property type="evidence" value="ECO:0007669"/>
    <property type="project" value="TreeGrafter"/>
</dbReference>
<dbReference type="Proteomes" id="UP000549695">
    <property type="component" value="Unassembled WGS sequence"/>
</dbReference>
<dbReference type="InterPro" id="IPR001647">
    <property type="entry name" value="HTH_TetR"/>
</dbReference>
<evidence type="ECO:0000256" key="4">
    <source>
        <dbReference type="PROSITE-ProRule" id="PRU00335"/>
    </source>
</evidence>
<evidence type="ECO:0000256" key="1">
    <source>
        <dbReference type="ARBA" id="ARBA00023015"/>
    </source>
</evidence>
<evidence type="ECO:0000313" key="7">
    <source>
        <dbReference type="EMBL" id="NYF99748.1"/>
    </source>
</evidence>
<keyword evidence="1" id="KW-0805">Transcription regulation</keyword>
<reference evidence="7 8" key="1">
    <citation type="submission" date="2020-07" db="EMBL/GenBank/DDBJ databases">
        <title>Sequencing the genomes of 1000 actinobacteria strains.</title>
        <authorList>
            <person name="Klenk H.-P."/>
        </authorList>
    </citation>
    <scope>NUCLEOTIDE SEQUENCE [LARGE SCALE GENOMIC DNA]</scope>
    <source>
        <strain evidence="7 8">DSM 44749</strain>
    </source>
</reference>
<feature type="domain" description="HTH tetR-type" evidence="6">
    <location>
        <begin position="14"/>
        <end position="74"/>
    </location>
</feature>
<dbReference type="RefSeq" id="WP_179759820.1">
    <property type="nucleotide sequence ID" value="NZ_BAAAJZ010000011.1"/>
</dbReference>
<evidence type="ECO:0000256" key="2">
    <source>
        <dbReference type="ARBA" id="ARBA00023125"/>
    </source>
</evidence>
<dbReference type="SUPFAM" id="SSF46689">
    <property type="entry name" value="Homeodomain-like"/>
    <property type="match status" value="1"/>
</dbReference>
<sequence length="216" mass="23095">MADPTPDGRRRRGADTRRALVRAAVDVVTAHGFDRLTLRQVADRAGASAASATYHFGTLDALLEAVAVELEHDAVARLGELTRRARSGDLTLLDACTAYLVDLLGPRRPVFLTMLELRVRVARGHGGTATGPAAAEPDAALVDLIQDHVGNRERARELFAGVFGLSALAVFAPVPPGEPELRARMARLLAGAGLTTHDDHAVPQETPHETQEDRIP</sequence>
<dbReference type="AlphaFoldDB" id="A0A852VUR3"/>
<evidence type="ECO:0000313" key="8">
    <source>
        <dbReference type="Proteomes" id="UP000549695"/>
    </source>
</evidence>
<organism evidence="7 8">
    <name type="scientific">Pseudonocardia alni</name>
    <name type="common">Amycolata alni</name>
    <dbReference type="NCBI Taxonomy" id="33907"/>
    <lineage>
        <taxon>Bacteria</taxon>
        <taxon>Bacillati</taxon>
        <taxon>Actinomycetota</taxon>
        <taxon>Actinomycetes</taxon>
        <taxon>Pseudonocardiales</taxon>
        <taxon>Pseudonocardiaceae</taxon>
        <taxon>Pseudonocardia</taxon>
    </lineage>
</organism>
<comment type="caution">
    <text evidence="7">The sequence shown here is derived from an EMBL/GenBank/DDBJ whole genome shotgun (WGS) entry which is preliminary data.</text>
</comment>
<keyword evidence="8" id="KW-1185">Reference proteome</keyword>
<dbReference type="Pfam" id="PF00440">
    <property type="entry name" value="TetR_N"/>
    <property type="match status" value="1"/>
</dbReference>
<dbReference type="Gene3D" id="1.10.357.10">
    <property type="entry name" value="Tetracycline Repressor, domain 2"/>
    <property type="match status" value="1"/>
</dbReference>
<feature type="compositionally biased region" description="Basic and acidic residues" evidence="5">
    <location>
        <begin position="196"/>
        <end position="216"/>
    </location>
</feature>
<evidence type="ECO:0000256" key="5">
    <source>
        <dbReference type="SAM" id="MobiDB-lite"/>
    </source>
</evidence>
<dbReference type="GeneID" id="98049881"/>
<keyword evidence="3" id="KW-0804">Transcription</keyword>
<gene>
    <name evidence="7" type="ORF">HDA37_000034</name>
</gene>
<feature type="DNA-binding region" description="H-T-H motif" evidence="4">
    <location>
        <begin position="37"/>
        <end position="56"/>
    </location>
</feature>
<dbReference type="EMBL" id="JACCCZ010000001">
    <property type="protein sequence ID" value="NYF99748.1"/>
    <property type="molecule type" value="Genomic_DNA"/>
</dbReference>
<evidence type="ECO:0000259" key="6">
    <source>
        <dbReference type="PROSITE" id="PS50977"/>
    </source>
</evidence>
<dbReference type="PANTHER" id="PTHR30055">
    <property type="entry name" value="HTH-TYPE TRANSCRIPTIONAL REGULATOR RUTR"/>
    <property type="match status" value="1"/>
</dbReference>
<keyword evidence="2 4" id="KW-0238">DNA-binding</keyword>
<dbReference type="GO" id="GO:0003700">
    <property type="term" value="F:DNA-binding transcription factor activity"/>
    <property type="evidence" value="ECO:0007669"/>
    <property type="project" value="TreeGrafter"/>
</dbReference>
<name>A0A852VUR3_PSEA5</name>
<accession>A0A852VUR3</accession>
<dbReference type="PROSITE" id="PS50977">
    <property type="entry name" value="HTH_TETR_2"/>
    <property type="match status" value="1"/>
</dbReference>
<evidence type="ECO:0000256" key="3">
    <source>
        <dbReference type="ARBA" id="ARBA00023163"/>
    </source>
</evidence>
<proteinExistence type="predicted"/>
<protein>
    <submittedName>
        <fullName evidence="7">AcrR family transcriptional regulator</fullName>
    </submittedName>
</protein>
<dbReference type="InterPro" id="IPR009057">
    <property type="entry name" value="Homeodomain-like_sf"/>
</dbReference>
<feature type="region of interest" description="Disordered" evidence="5">
    <location>
        <begin position="195"/>
        <end position="216"/>
    </location>
</feature>
<dbReference type="PANTHER" id="PTHR30055:SF234">
    <property type="entry name" value="HTH-TYPE TRANSCRIPTIONAL REGULATOR BETI"/>
    <property type="match status" value="1"/>
</dbReference>
<dbReference type="InterPro" id="IPR050109">
    <property type="entry name" value="HTH-type_TetR-like_transc_reg"/>
</dbReference>